<keyword evidence="4 8" id="KW-0812">Transmembrane</keyword>
<comment type="subcellular location">
    <subcellularLocation>
        <location evidence="1 8">Cell outer membrane</location>
        <topology evidence="1 8">Multi-pass membrane protein</topology>
    </subcellularLocation>
</comment>
<feature type="domain" description="TonB-dependent receptor-like beta-barrel" evidence="11">
    <location>
        <begin position="428"/>
        <end position="1003"/>
    </location>
</feature>
<keyword evidence="6 8" id="KW-0472">Membrane</keyword>
<evidence type="ECO:0000313" key="16">
    <source>
        <dbReference type="Proteomes" id="UP000010862"/>
    </source>
</evidence>
<dbReference type="Gene3D" id="2.170.130.10">
    <property type="entry name" value="TonB-dependent receptor, plug domain"/>
    <property type="match status" value="1"/>
</dbReference>
<evidence type="ECO:0000256" key="4">
    <source>
        <dbReference type="ARBA" id="ARBA00022692"/>
    </source>
</evidence>
<dbReference type="HOGENOM" id="CLU_004317_0_2_10"/>
<proteinExistence type="inferred from homology"/>
<reference evidence="13" key="3">
    <citation type="submission" date="2012-02" db="EMBL/GenBank/DDBJ databases">
        <title>Complete sequence of chromosome 1 of Prevotella dentalis DSM 3688.</title>
        <authorList>
            <consortium name="US DOE Joint Genome Institute (JGI-PGF)"/>
            <person name="Lucas S."/>
            <person name="Copeland A."/>
            <person name="Lapidus A."/>
            <person name="Glavina del Rio T."/>
            <person name="Dalin E."/>
            <person name="Tice H."/>
            <person name="Bruce D."/>
            <person name="Goodwin L."/>
            <person name="Pitluck S."/>
            <person name="Peters L."/>
            <person name="Mikhailova N."/>
            <person name="Chertkov O."/>
            <person name="Kyrpides N."/>
            <person name="Mavromatis K."/>
            <person name="Ivanova N."/>
            <person name="Brettin T."/>
            <person name="Detter J.C."/>
            <person name="Han C."/>
            <person name="Larimer F."/>
            <person name="Land M."/>
            <person name="Hauser L."/>
            <person name="Markowitz V."/>
            <person name="Cheng J.-F."/>
            <person name="Hugenholtz P."/>
            <person name="Woyke T."/>
            <person name="Wu D."/>
            <person name="Gronow S."/>
            <person name="Wellnitz S."/>
            <person name="Brambilla E."/>
            <person name="Klenk H.-P."/>
            <person name="Eisen J.A."/>
        </authorList>
    </citation>
    <scope>NUCLEOTIDE SEQUENCE [LARGE SCALE GENOMIC DNA]</scope>
    <source>
        <strain evidence="13">DSM 3688</strain>
    </source>
</reference>
<evidence type="ECO:0000256" key="9">
    <source>
        <dbReference type="RuleBase" id="RU003357"/>
    </source>
</evidence>
<accession>F9D0Q2</accession>
<keyword evidence="2 8" id="KW-0813">Transport</keyword>
<evidence type="ECO:0000256" key="1">
    <source>
        <dbReference type="ARBA" id="ARBA00004571"/>
    </source>
</evidence>
<dbReference type="OrthoDB" id="9768177at2"/>
<dbReference type="NCBIfam" id="TIGR04057">
    <property type="entry name" value="SusC_RagA_signa"/>
    <property type="match status" value="1"/>
</dbReference>
<evidence type="ECO:0000256" key="8">
    <source>
        <dbReference type="PROSITE-ProRule" id="PRU01360"/>
    </source>
</evidence>
<dbReference type="InterPro" id="IPR000531">
    <property type="entry name" value="Beta-barrel_TonB"/>
</dbReference>
<dbReference type="EMBL" id="AFPW01000006">
    <property type="protein sequence ID" value="EGQ16581.1"/>
    <property type="molecule type" value="Genomic_DNA"/>
</dbReference>
<dbReference type="InterPro" id="IPR039426">
    <property type="entry name" value="TonB-dep_rcpt-like"/>
</dbReference>
<evidence type="ECO:0000256" key="2">
    <source>
        <dbReference type="ARBA" id="ARBA00022448"/>
    </source>
</evidence>
<dbReference type="Proteomes" id="UP000007820">
    <property type="component" value="Unassembled WGS sequence"/>
</dbReference>
<dbReference type="PATRIC" id="fig|908937.9.peg.360"/>
<dbReference type="AlphaFoldDB" id="F9D0Q2"/>
<evidence type="ECO:0000259" key="12">
    <source>
        <dbReference type="Pfam" id="PF07715"/>
    </source>
</evidence>
<feature type="signal peptide" evidence="10">
    <location>
        <begin position="1"/>
        <end position="22"/>
    </location>
</feature>
<dbReference type="STRING" id="908937.Prede_0345"/>
<dbReference type="InterPro" id="IPR036942">
    <property type="entry name" value="Beta-barrel_TonB_sf"/>
</dbReference>
<reference evidence="14 15" key="1">
    <citation type="submission" date="2011-04" db="EMBL/GenBank/DDBJ databases">
        <authorList>
            <person name="Muzny D."/>
            <person name="Qin X."/>
            <person name="Deng J."/>
            <person name="Jiang H."/>
            <person name="Liu Y."/>
            <person name="Qu J."/>
            <person name="Song X.-Z."/>
            <person name="Zhang L."/>
            <person name="Thornton R."/>
            <person name="Coyle M."/>
            <person name="Francisco L."/>
            <person name="Jackson L."/>
            <person name="Javaid M."/>
            <person name="Korchina V."/>
            <person name="Kovar C."/>
            <person name="Mata R."/>
            <person name="Mathew T."/>
            <person name="Ngo R."/>
            <person name="Nguyen L."/>
            <person name="Nguyen N."/>
            <person name="Okwuonu G."/>
            <person name="Ongeri F."/>
            <person name="Pham C."/>
            <person name="Simmons D."/>
            <person name="Wilczek-Boney K."/>
            <person name="Hale W."/>
            <person name="Jakkamsetti A."/>
            <person name="Pham P."/>
            <person name="Ruth R."/>
            <person name="San Lucas F."/>
            <person name="Warren J."/>
            <person name="Zhang J."/>
            <person name="Zhao Z."/>
            <person name="Zhou C."/>
            <person name="Zhu D."/>
            <person name="Lee S."/>
            <person name="Bess C."/>
            <person name="Blankenburg K."/>
            <person name="Forbes L."/>
            <person name="Fu Q."/>
            <person name="Gubbala S."/>
            <person name="Hirani K."/>
            <person name="Jayaseelan J.C."/>
            <person name="Lara F."/>
            <person name="Munidasa M."/>
            <person name="Palculict T."/>
            <person name="Patil S."/>
            <person name="Pu L.-L."/>
            <person name="Saada N."/>
            <person name="Tang L."/>
            <person name="Weissenberger G."/>
            <person name="Zhu Y."/>
            <person name="Hemphill L."/>
            <person name="Shang Y."/>
            <person name="Youmans B."/>
            <person name="Ayvaz T."/>
            <person name="Ross M."/>
            <person name="Santibanez J."/>
            <person name="Aqrawi P."/>
            <person name="Gross S."/>
            <person name="Joshi V."/>
            <person name="Fowler G."/>
            <person name="Nazareth L."/>
            <person name="Reid J."/>
            <person name="Worley K."/>
            <person name="Petrosino J."/>
            <person name="Highlander S."/>
            <person name="Gibbs R."/>
        </authorList>
    </citation>
    <scope>NUCLEOTIDE SEQUENCE [LARGE SCALE GENOMIC DNA]</scope>
    <source>
        <strain evidence="14 15">DSM 3688</strain>
    </source>
</reference>
<evidence type="ECO:0000256" key="10">
    <source>
        <dbReference type="SAM" id="SignalP"/>
    </source>
</evidence>
<dbReference type="Proteomes" id="UP000010862">
    <property type="component" value="Chromosome 1"/>
</dbReference>
<protein>
    <submittedName>
        <fullName evidence="13">TonB-linked outer membrane protein, SusC/RagA family</fullName>
    </submittedName>
</protein>
<evidence type="ECO:0000256" key="6">
    <source>
        <dbReference type="ARBA" id="ARBA00023136"/>
    </source>
</evidence>
<dbReference type="eggNOG" id="COG1629">
    <property type="taxonomic scope" value="Bacteria"/>
</dbReference>
<dbReference type="InterPro" id="IPR023996">
    <property type="entry name" value="TonB-dep_OMP_SusC/RagA"/>
</dbReference>
<dbReference type="Gene3D" id="2.40.170.20">
    <property type="entry name" value="TonB-dependent receptor, beta-barrel domain"/>
    <property type="match status" value="1"/>
</dbReference>
<feature type="domain" description="TonB-dependent receptor plug" evidence="12">
    <location>
        <begin position="124"/>
        <end position="231"/>
    </location>
</feature>
<dbReference type="Pfam" id="PF00593">
    <property type="entry name" value="TonB_dep_Rec_b-barrel"/>
    <property type="match status" value="1"/>
</dbReference>
<dbReference type="FunFam" id="2.170.130.10:FF:000008">
    <property type="entry name" value="SusC/RagA family TonB-linked outer membrane protein"/>
    <property type="match status" value="1"/>
</dbReference>
<gene>
    <name evidence="13" type="ordered locus">Prede_0345</name>
    <name evidence="14" type="ORF">HMPREF9136_0430</name>
</gene>
<reference evidence="16" key="2">
    <citation type="submission" date="2012-02" db="EMBL/GenBank/DDBJ databases">
        <title>Complete sequence of chromosome 1 of Prevotella dentalis DSM 3688.</title>
        <authorList>
            <person name="Lucas S."/>
            <person name="Copeland A."/>
            <person name="Lapidus A."/>
            <person name="Glavina del Rio T."/>
            <person name="Dalin E."/>
            <person name="Tice H."/>
            <person name="Bruce D."/>
            <person name="Goodwin L."/>
            <person name="Pitluck S."/>
            <person name="Peters L."/>
            <person name="Mikhailova N."/>
            <person name="Chertkov O."/>
            <person name="Kyrpides N."/>
            <person name="Mavromatis K."/>
            <person name="Ivanova N."/>
            <person name="Brettin T."/>
            <person name="Detter J.C."/>
            <person name="Han C."/>
            <person name="Larimer F."/>
            <person name="Land M."/>
            <person name="Hauser L."/>
            <person name="Markowitz V."/>
            <person name="Cheng J.-F."/>
            <person name="Hugenholtz P."/>
            <person name="Woyke T."/>
            <person name="Wu D."/>
            <person name="Gronow S."/>
            <person name="Wellnitz S."/>
            <person name="Brambilla E."/>
            <person name="Klenk H.-P."/>
            <person name="Eisen J.A."/>
        </authorList>
    </citation>
    <scope>NUCLEOTIDE SEQUENCE [LARGE SCALE GENOMIC DNA]</scope>
    <source>
        <strain evidence="16">ATCC 49559 / DSM 3688 / JCM 13448 / NCTC 12043 / ES 2772</strain>
    </source>
</reference>
<dbReference type="InterPro" id="IPR037066">
    <property type="entry name" value="Plug_dom_sf"/>
</dbReference>
<dbReference type="PROSITE" id="PS52016">
    <property type="entry name" value="TONB_DEPENDENT_REC_3"/>
    <property type="match status" value="1"/>
</dbReference>
<dbReference type="GO" id="GO:0009279">
    <property type="term" value="C:cell outer membrane"/>
    <property type="evidence" value="ECO:0007669"/>
    <property type="project" value="UniProtKB-SubCell"/>
</dbReference>
<keyword evidence="5 9" id="KW-0798">TonB box</keyword>
<evidence type="ECO:0000259" key="11">
    <source>
        <dbReference type="Pfam" id="PF00593"/>
    </source>
</evidence>
<dbReference type="KEGG" id="pdt:Prede_0345"/>
<keyword evidence="3 8" id="KW-1134">Transmembrane beta strand</keyword>
<dbReference type="Gene3D" id="2.60.40.1120">
    <property type="entry name" value="Carboxypeptidase-like, regulatory domain"/>
    <property type="match status" value="1"/>
</dbReference>
<evidence type="ECO:0000313" key="15">
    <source>
        <dbReference type="Proteomes" id="UP000007820"/>
    </source>
</evidence>
<keyword evidence="10" id="KW-0732">Signal</keyword>
<evidence type="ECO:0000313" key="14">
    <source>
        <dbReference type="EMBL" id="EGQ16581.1"/>
    </source>
</evidence>
<comment type="similarity">
    <text evidence="8 9">Belongs to the TonB-dependent receptor family.</text>
</comment>
<sequence length="1047" mass="114678">MNLTLKTLLALNLTLISPVAMRQALAQSSAQQSSVTVTGVVTDDAGEPIIGATVKVPGTTKGSITDLDGKYTIQVPRGTAIEVSYVGYATQKFNATDTHHNVVLLEDKRSLEEVVVVGYGSVKKSNLTSSISKISSNALEDRPVTNVSEAMQGQLAGVNAQAASGGVPGQELTMRIRGVNTINGDSSPLYVIDGVPRDNMSGINPNDISSIQILKDAAATAIYGSRGANGVVLIETKEGSGKPTVAFNAYYGVQSPEKKLDLMSGYEYIAYNMFMRNASHLREGGSMSDPMTSRTMGNRIPGWWSTTNDFTDWQSEVLRTAPIQSYDVSASASGSIGNIYASFGYLNQQGIVRNTNFKRYNTRVNGELNITKSLRVGANLSFSRSEQNAAGTTYAGGGGGGKESALHHSLMTSPLVGIGKVIRTDDNPSGNLASTESSTDFGSYWIDPLAQLAKTKDVTYNNRVQSNLWGEWNILPSLTYKLQYSQNYDGEEYDYFQPASVNVSGYASAGNSHSSHTTTWVLQNTLTFDQQFKAHHLNVLLGQSAEKDRTYLGSMAALGWPYENIATLNVASTPTTASTTITPYRNMSYFGRVSYNYDDRYLLTASIRRDGSSRFGQDSKWGTFPSFSAGWKINQESFMKNVKWIDLLKLRASYGTSGNDRIGNFAYLAQLGTYYAAYGEAKNNGAAASNIANPDLKWEQTGSLDIGFDFSAFHNRVQFNFDFYSNTTTNLLFDVPVPAATGFNSQLTNIGKIRNTGWEIDLTTHNIVGLFKWTSNLNLSHNSNKVLALGGNQTRIISKLHNDFQFITEVGGPVSAFYDYIYDGVLSAEDIANGVAIRAGEQEGNAKIVDMKKDGKITDEDRVNRGSALPALTWGFTNRFSYKNFELSILLQGQFGGKVYYVGSRHNDAGGNYNRRLFANWFHCYIPDNLKAAIPTEYLAAHGLSMDWDGKTSNPFNWGPQDNIYSATYFRVKNITLSYSFPKRLLAKTPFTSLRVYASADNVVKFDGYKGFTTETNTYGNGTTQLGVDYSTYPLSRRFTLGLNVTF</sequence>
<dbReference type="SUPFAM" id="SSF56935">
    <property type="entry name" value="Porins"/>
    <property type="match status" value="1"/>
</dbReference>
<evidence type="ECO:0000256" key="7">
    <source>
        <dbReference type="ARBA" id="ARBA00023237"/>
    </source>
</evidence>
<dbReference type="NCBIfam" id="TIGR04056">
    <property type="entry name" value="OMP_RagA_SusC"/>
    <property type="match status" value="1"/>
</dbReference>
<dbReference type="InterPro" id="IPR012910">
    <property type="entry name" value="Plug_dom"/>
</dbReference>
<dbReference type="Pfam" id="PF07715">
    <property type="entry name" value="Plug"/>
    <property type="match status" value="1"/>
</dbReference>
<evidence type="ECO:0000313" key="13">
    <source>
        <dbReference type="EMBL" id="AGB27727.1"/>
    </source>
</evidence>
<evidence type="ECO:0000256" key="5">
    <source>
        <dbReference type="ARBA" id="ARBA00023077"/>
    </source>
</evidence>
<dbReference type="Pfam" id="PF13715">
    <property type="entry name" value="CarbopepD_reg_2"/>
    <property type="match status" value="1"/>
</dbReference>
<keyword evidence="16" id="KW-1185">Reference proteome</keyword>
<dbReference type="InterPro" id="IPR008969">
    <property type="entry name" value="CarboxyPept-like_regulatory"/>
</dbReference>
<dbReference type="SUPFAM" id="SSF49464">
    <property type="entry name" value="Carboxypeptidase regulatory domain-like"/>
    <property type="match status" value="1"/>
</dbReference>
<evidence type="ECO:0000256" key="3">
    <source>
        <dbReference type="ARBA" id="ARBA00022452"/>
    </source>
</evidence>
<name>F9D0Q2_PREDD</name>
<organism evidence="14 15">
    <name type="scientific">Prevotella dentalis (strain ATCC 49559 / DSM 3688 / JCM 13448 / NCTC 12043 / ES 2772)</name>
    <name type="common">Mitsuokella dentalis</name>
    <dbReference type="NCBI Taxonomy" id="908937"/>
    <lineage>
        <taxon>Bacteria</taxon>
        <taxon>Pseudomonadati</taxon>
        <taxon>Bacteroidota</taxon>
        <taxon>Bacteroidia</taxon>
        <taxon>Bacteroidales</taxon>
        <taxon>Prevotellaceae</taxon>
        <taxon>Prevotella</taxon>
    </lineage>
</organism>
<dbReference type="FunFam" id="2.60.40.1120:FF:000003">
    <property type="entry name" value="Outer membrane protein Omp121"/>
    <property type="match status" value="1"/>
</dbReference>
<dbReference type="InterPro" id="IPR023997">
    <property type="entry name" value="TonB-dep_OMP_SusC/RagA_CS"/>
</dbReference>
<dbReference type="EMBL" id="CP003368">
    <property type="protein sequence ID" value="AGB27727.1"/>
    <property type="molecule type" value="Genomic_DNA"/>
</dbReference>
<feature type="chain" id="PRO_5007914330" evidence="10">
    <location>
        <begin position="23"/>
        <end position="1047"/>
    </location>
</feature>
<keyword evidence="7 8" id="KW-0998">Cell outer membrane</keyword>